<accession>A0A2H6LB90</accession>
<organism evidence="1 2">
    <name type="scientific">Nostoc cycadae WK-1</name>
    <dbReference type="NCBI Taxonomy" id="1861711"/>
    <lineage>
        <taxon>Bacteria</taxon>
        <taxon>Bacillati</taxon>
        <taxon>Cyanobacteriota</taxon>
        <taxon>Cyanophyceae</taxon>
        <taxon>Nostocales</taxon>
        <taxon>Nostocaceae</taxon>
        <taxon>Nostoc</taxon>
    </lineage>
</organism>
<dbReference type="Gene3D" id="3.30.429.10">
    <property type="entry name" value="Macrophage Migration Inhibitory Factor"/>
    <property type="match status" value="1"/>
</dbReference>
<dbReference type="AlphaFoldDB" id="A0A2H6LB90"/>
<dbReference type="EMBL" id="BDGE01000002">
    <property type="protein sequence ID" value="GBE90443.1"/>
    <property type="molecule type" value="Genomic_DNA"/>
</dbReference>
<dbReference type="Proteomes" id="UP000236527">
    <property type="component" value="Unassembled WGS sequence"/>
</dbReference>
<dbReference type="RefSeq" id="WP_103123380.1">
    <property type="nucleotide sequence ID" value="NZ_DF978421.1"/>
</dbReference>
<protein>
    <submittedName>
        <fullName evidence="1">4-oxalocrotonate tautomerase</fullName>
    </submittedName>
</protein>
<proteinExistence type="predicted"/>
<evidence type="ECO:0000313" key="1">
    <source>
        <dbReference type="EMBL" id="GBE90443.1"/>
    </source>
</evidence>
<dbReference type="Pfam" id="PF14552">
    <property type="entry name" value="Tautomerase_2"/>
    <property type="match status" value="1"/>
</dbReference>
<evidence type="ECO:0000313" key="2">
    <source>
        <dbReference type="Proteomes" id="UP000236527"/>
    </source>
</evidence>
<dbReference type="PANTHER" id="PTHR38460:SF1">
    <property type="entry name" value="TAUTOMERASE YOLI-RELATED"/>
    <property type="match status" value="1"/>
</dbReference>
<dbReference type="SUPFAM" id="SSF55331">
    <property type="entry name" value="Tautomerase/MIF"/>
    <property type="match status" value="1"/>
</dbReference>
<dbReference type="InterPro" id="IPR014347">
    <property type="entry name" value="Tautomerase/MIF_sf"/>
</dbReference>
<gene>
    <name evidence="1" type="ORF">NCWK1_0159</name>
</gene>
<keyword evidence="2" id="KW-1185">Reference proteome</keyword>
<comment type="caution">
    <text evidence="1">The sequence shown here is derived from an EMBL/GenBank/DDBJ whole genome shotgun (WGS) entry which is preliminary data.</text>
</comment>
<reference evidence="2" key="1">
    <citation type="journal article" date="2018" name="Genome Announc.">
        <title>Draft Genome Sequence of the Nitrogen-Fixing and Hormogonia-Inducing Cyanobacterium Nostoc cycadae Strain WK-1, Isolated from the Coralloid Roots of Cycas revoluta.</title>
        <authorList>
            <person name="Kanesaki Y."/>
            <person name="Hirose M."/>
            <person name="Hirose Y."/>
            <person name="Fujisawa T."/>
            <person name="Nakamura Y."/>
            <person name="Watanabe S."/>
            <person name="Matsunaga S."/>
            <person name="Uchida H."/>
            <person name="Murakami A."/>
        </authorList>
    </citation>
    <scope>NUCLEOTIDE SEQUENCE [LARGE SCALE GENOMIC DNA]</scope>
    <source>
        <strain evidence="2">WK-1</strain>
    </source>
</reference>
<dbReference type="InterPro" id="IPR037479">
    <property type="entry name" value="Tauto_MSAD"/>
</dbReference>
<dbReference type="PANTHER" id="PTHR38460">
    <property type="entry name" value="TAUTOMERASE YOLI-RELATED"/>
    <property type="match status" value="1"/>
</dbReference>
<name>A0A2H6LB90_9NOSO</name>
<sequence>MVQIKIYGLADKLNPIKSDLSNIIHTCLIEIIKVTPEKRFQRFFPLESENFYYPNDRSDNYLVIEIIMFEGRSLETKKELIRKLIKDIHETFGIFVNDIEITLFETPKSNWGIRGTTGDELNLNYKVEV</sequence>